<name>A0ABZ0XR40_9BURK</name>
<evidence type="ECO:0000259" key="2">
    <source>
        <dbReference type="Pfam" id="PF13628"/>
    </source>
</evidence>
<keyword evidence="1" id="KW-0732">Signal</keyword>
<dbReference type="InterPro" id="IPR012347">
    <property type="entry name" value="Ferritin-like"/>
</dbReference>
<gene>
    <name evidence="3" type="ORF">SR858_14025</name>
</gene>
<dbReference type="Pfam" id="PF13628">
    <property type="entry name" value="DUF4142"/>
    <property type="match status" value="1"/>
</dbReference>
<reference evidence="3 4" key="1">
    <citation type="submission" date="2023-11" db="EMBL/GenBank/DDBJ databases">
        <title>MicrobeMod: A computational toolkit for identifying prokaryotic methylation and restriction-modification with nanopore sequencing.</title>
        <authorList>
            <person name="Crits-Christoph A."/>
            <person name="Kang S.C."/>
            <person name="Lee H."/>
            <person name="Ostrov N."/>
        </authorList>
    </citation>
    <scope>NUCLEOTIDE SEQUENCE [LARGE SCALE GENOMIC DNA]</scope>
    <source>
        <strain evidence="3 4">ATCC 25935</strain>
    </source>
</reference>
<dbReference type="Gene3D" id="1.20.1260.10">
    <property type="match status" value="1"/>
</dbReference>
<organism evidence="3 4">
    <name type="scientific">Duganella zoogloeoides</name>
    <dbReference type="NCBI Taxonomy" id="75659"/>
    <lineage>
        <taxon>Bacteria</taxon>
        <taxon>Pseudomonadati</taxon>
        <taxon>Pseudomonadota</taxon>
        <taxon>Betaproteobacteria</taxon>
        <taxon>Burkholderiales</taxon>
        <taxon>Oxalobacteraceae</taxon>
        <taxon>Telluria group</taxon>
        <taxon>Duganella</taxon>
    </lineage>
</organism>
<feature type="domain" description="DUF4142" evidence="2">
    <location>
        <begin position="46"/>
        <end position="181"/>
    </location>
</feature>
<dbReference type="EMBL" id="CP140152">
    <property type="protein sequence ID" value="WQH02204.1"/>
    <property type="molecule type" value="Genomic_DNA"/>
</dbReference>
<dbReference type="GeneID" id="43165808"/>
<feature type="signal peptide" evidence="1">
    <location>
        <begin position="1"/>
        <end position="22"/>
    </location>
</feature>
<protein>
    <submittedName>
        <fullName evidence="3">DUF4142 domain-containing protein</fullName>
    </submittedName>
</protein>
<dbReference type="Proteomes" id="UP001326110">
    <property type="component" value="Chromosome"/>
</dbReference>
<accession>A0ABZ0XR40</accession>
<dbReference type="RefSeq" id="WP_019924249.1">
    <property type="nucleotide sequence ID" value="NZ_CP140152.1"/>
</dbReference>
<proteinExistence type="predicted"/>
<keyword evidence="4" id="KW-1185">Reference proteome</keyword>
<evidence type="ECO:0000313" key="3">
    <source>
        <dbReference type="EMBL" id="WQH02204.1"/>
    </source>
</evidence>
<dbReference type="InterPro" id="IPR025419">
    <property type="entry name" value="DUF4142"/>
</dbReference>
<dbReference type="PANTHER" id="PTHR38593:SF1">
    <property type="entry name" value="BLR2558 PROTEIN"/>
    <property type="match status" value="1"/>
</dbReference>
<evidence type="ECO:0000313" key="4">
    <source>
        <dbReference type="Proteomes" id="UP001326110"/>
    </source>
</evidence>
<feature type="chain" id="PRO_5046056134" evidence="1">
    <location>
        <begin position="23"/>
        <end position="186"/>
    </location>
</feature>
<dbReference type="PANTHER" id="PTHR38593">
    <property type="entry name" value="BLR2558 PROTEIN"/>
    <property type="match status" value="1"/>
</dbReference>
<sequence>MKPAKLFIALSIAASLSAVAHAQTSVTAKNSVSAKTGSATTISKDDSARLIGIAQANMAEIETGKMALKKSSNADVKAFAQLMIDDHTKGLEETKKVAAAKQVTLPTEPDIAHQKLAAELDALSGARFDEAYAKRAGVAGHANVHASLKKDISAVEDPDVKALATKLEPTVAHHLAMAKKLASAVK</sequence>
<evidence type="ECO:0000256" key="1">
    <source>
        <dbReference type="SAM" id="SignalP"/>
    </source>
</evidence>